<dbReference type="InterPro" id="IPR027417">
    <property type="entry name" value="P-loop_NTPase"/>
</dbReference>
<feature type="compositionally biased region" description="Acidic residues" evidence="4">
    <location>
        <begin position="1455"/>
        <end position="1467"/>
    </location>
</feature>
<reference evidence="6 7" key="1">
    <citation type="submission" date="2010-05" db="EMBL/GenBank/DDBJ databases">
        <title>The Genome Sequence of Thecamonas trahens ATCC 50062.</title>
        <authorList>
            <consortium name="The Broad Institute Genome Sequencing Platform"/>
            <person name="Russ C."/>
            <person name="Cuomo C."/>
            <person name="Shea T."/>
            <person name="Young S.K."/>
            <person name="Zeng Q."/>
            <person name="Koehrsen M."/>
            <person name="Haas B."/>
            <person name="Borodovsky M."/>
            <person name="Guigo R."/>
            <person name="Alvarado L."/>
            <person name="Berlin A."/>
            <person name="Bochicchio J."/>
            <person name="Borenstein D."/>
            <person name="Chapman S."/>
            <person name="Chen Z."/>
            <person name="Freedman E."/>
            <person name="Gellesch M."/>
            <person name="Goldberg J."/>
            <person name="Griggs A."/>
            <person name="Gujja S."/>
            <person name="Heilman E."/>
            <person name="Heiman D."/>
            <person name="Hepburn T."/>
            <person name="Howarth C."/>
            <person name="Jen D."/>
            <person name="Larson L."/>
            <person name="Mehta T."/>
            <person name="Park D."/>
            <person name="Pearson M."/>
            <person name="Roberts A."/>
            <person name="Saif S."/>
            <person name="Shenoy N."/>
            <person name="Sisk P."/>
            <person name="Stolte C."/>
            <person name="Sykes S."/>
            <person name="Thomson T."/>
            <person name="Walk T."/>
            <person name="White J."/>
            <person name="Yandava C."/>
            <person name="Burger G."/>
            <person name="Gray M.W."/>
            <person name="Holland P.W.H."/>
            <person name="King N."/>
            <person name="Lang F.B.F."/>
            <person name="Roger A.J."/>
            <person name="Ruiz-Trillo I."/>
            <person name="Lander E."/>
            <person name="Nusbaum C."/>
        </authorList>
    </citation>
    <scope>NUCLEOTIDE SEQUENCE [LARGE SCALE GENOMIC DNA]</scope>
    <source>
        <strain evidence="6 7">ATCC 50062</strain>
    </source>
</reference>
<dbReference type="Gene3D" id="3.40.50.300">
    <property type="entry name" value="P-loop containing nucleotide triphosphate hydrolases"/>
    <property type="match status" value="2"/>
</dbReference>
<dbReference type="SMART" id="SM00382">
    <property type="entry name" value="AAA"/>
    <property type="match status" value="2"/>
</dbReference>
<keyword evidence="1" id="KW-0547">Nucleotide-binding</keyword>
<keyword evidence="3" id="KW-0175">Coiled coil</keyword>
<feature type="region of interest" description="Disordered" evidence="4">
    <location>
        <begin position="1400"/>
        <end position="1423"/>
    </location>
</feature>
<dbReference type="RefSeq" id="XP_013761306.1">
    <property type="nucleotide sequence ID" value="XM_013905852.1"/>
</dbReference>
<organism evidence="6 7">
    <name type="scientific">Thecamonas trahens ATCC 50062</name>
    <dbReference type="NCBI Taxonomy" id="461836"/>
    <lineage>
        <taxon>Eukaryota</taxon>
        <taxon>Apusozoa</taxon>
        <taxon>Apusomonadida</taxon>
        <taxon>Apusomonadidae</taxon>
        <taxon>Thecamonas</taxon>
    </lineage>
</organism>
<feature type="domain" description="AAA+ ATPase" evidence="5">
    <location>
        <begin position="383"/>
        <end position="530"/>
    </location>
</feature>
<evidence type="ECO:0000313" key="6">
    <source>
        <dbReference type="EMBL" id="KNC55530.1"/>
    </source>
</evidence>
<dbReference type="InterPro" id="IPR050168">
    <property type="entry name" value="AAA_ATPase_domain"/>
</dbReference>
<dbReference type="EMBL" id="GL349439">
    <property type="protein sequence ID" value="KNC55530.1"/>
    <property type="molecule type" value="Genomic_DNA"/>
</dbReference>
<evidence type="ECO:0000313" key="7">
    <source>
        <dbReference type="Proteomes" id="UP000054408"/>
    </source>
</evidence>
<keyword evidence="6" id="KW-0132">Cell division</keyword>
<dbReference type="SUPFAM" id="SSF52540">
    <property type="entry name" value="P-loop containing nucleoside triphosphate hydrolases"/>
    <property type="match status" value="2"/>
</dbReference>
<dbReference type="PANTHER" id="PTHR23077">
    <property type="entry name" value="AAA-FAMILY ATPASE"/>
    <property type="match status" value="1"/>
</dbReference>
<feature type="domain" description="AAA+ ATPase" evidence="5">
    <location>
        <begin position="107"/>
        <end position="250"/>
    </location>
</feature>
<proteinExistence type="predicted"/>
<dbReference type="PANTHER" id="PTHR23077:SF171">
    <property type="entry name" value="NUCLEAR VALOSIN-CONTAINING PROTEIN-LIKE"/>
    <property type="match status" value="1"/>
</dbReference>
<gene>
    <name evidence="6" type="ORF">AMSG_01794</name>
</gene>
<dbReference type="STRING" id="461836.A0A0L0DTD1"/>
<protein>
    <submittedName>
        <fullName evidence="6">Cell division cycle protein 48</fullName>
    </submittedName>
</protein>
<feature type="compositionally biased region" description="Low complexity" evidence="4">
    <location>
        <begin position="1310"/>
        <end position="1323"/>
    </location>
</feature>
<dbReference type="SUPFAM" id="SSF52047">
    <property type="entry name" value="RNI-like"/>
    <property type="match status" value="1"/>
</dbReference>
<feature type="compositionally biased region" description="Basic residues" evidence="4">
    <location>
        <begin position="1291"/>
        <end position="1309"/>
    </location>
</feature>
<dbReference type="Gene3D" id="1.10.8.60">
    <property type="match status" value="2"/>
</dbReference>
<feature type="compositionally biased region" description="Basic and acidic residues" evidence="4">
    <location>
        <begin position="1324"/>
        <end position="1334"/>
    </location>
</feature>
<sequence length="1569" mass="161713">MSAALAPGSLLPLPSGRFRGWFVVVAAIETGDGISAPIARLRSLNVATAHTSAWPDPQLLGLRPSAVLADELAVAVSALDRPRRELMAFVARAMAAPDALASSGLPAPLGALVHGLPGVGKSFLLESFARRVWGQSRPWFKVSAPALFQTMQGATERLVSSLFATAVATAPSLLIIDELQELGAPLSSGADTIEARVLAQLLLELDRLTASPAGRMVLVVGITSAPLTALEPRLRTLGRLDTVIHVAPPTRAERGAIIDTLLGELEPLPQLVVAHGLEHVSAALLSASHGYVPADLAAAVRALAAADAAGEAADAASAVALALAAANVRPSLLVSGVGQLVEASALPGFDSLAGVDEEEAQLRASLVLPFAQPDAFAAAGIKPPSGILLVGPSGGGKSALVRAAAAAARVNLVVVTASDVVSKVVGETVARIAAVFETAAAAAPCVLFFDNLENVAPRRAALHGGAPGDTPVHIDRMLAALLIEMDGAVARRSSGERVVVVATAHSTDALDTAVLRPGRLDVHIPVGPRTPAQLWAVFCLALSRIVVDFDPSILDDNTAVFAAIANLGTPASVLDAVRTAAMTALREDLNTTSVSSFTNAHIPRLPLGLARLRLAPEAQLTELGLALLVGRLSSSLRLLDLSATGSAFSPDALALLSASVGLRELYLPPLVLGSDGTGANGFGLLDALAPSLVVFSAPCAGLAPDILKSLGACTRLTRLVLGSPTTSTPLPPHADLASLVLPLSLVSITLCGWSDLEHGLVNALLTAPNVGHLELVRCGFAAPNNSATPPDSVSELVPRSVPLTLALVECSGELVLSSAIAHLRAVGSLPLRQLLPAAPLASLASLELFNLAPAKAAAVANNLPPLPALVRFAAAAPPAGAWEAEIGVPLVRGLAAAAPRLCALHLARVVVSAGDIAGPFGRSPHLTAIALSECTVTLQSSPPAQAGADASVLPRLVLSLESCKVLPGGVPAVVGLIASRPLTLFLGPNTWFRADAAADLIRKLPATLLGRLELSLAPCHTLSLDGFVSCNGCGHVDPSDGLPVLQVLEATLLSEFGARASALAAAQANTKATNTEADVMAELERWRERAEAAEASAAAARAAAASATARATDLEASLNKEMLARQVAEAAPSVNAQKAHNESEELAHGHMVRITELERDKKRLLADQIALTHSVNTASERLVLIEDILAKILAPEREASPELELEAGDRAGDCPAADADADADASDRGSGPGEELSLLPDYFGAGGLFAADSPLLTTTTSAAVSRELEACMADLSLAPPPPLMQVPGKATRGKKGKKGKKGKRRKKTKGGQQQKKGTGAKPKQAPEPKPELAKQTDAQQQLNALSLRVLGIAKELAAAAPVAATAPVFKHASRDYAASEALTLAGIEPSRLGSLDWAGFDRPDSHSGDDGHGWESADDDDDDVDAKMFFAPRRAVMPAAQLSTARRSESKAEGNDTDDGGDDDTDDFMDRGDDMLALLRQQRAARRNGGTSGTAAAEVARTDEEEIEAMMSAQLAPIKQVLREAASQPVRAPIAPSRAPAVESTHVVEPMSGAPFRRGVRLANLRPKP</sequence>
<dbReference type="Proteomes" id="UP000054408">
    <property type="component" value="Unassembled WGS sequence"/>
</dbReference>
<feature type="coiled-coil region" evidence="3">
    <location>
        <begin position="1076"/>
        <end position="1103"/>
    </location>
</feature>
<dbReference type="Pfam" id="PF00004">
    <property type="entry name" value="AAA"/>
    <property type="match status" value="2"/>
</dbReference>
<keyword evidence="2" id="KW-0067">ATP-binding</keyword>
<evidence type="ECO:0000256" key="4">
    <source>
        <dbReference type="SAM" id="MobiDB-lite"/>
    </source>
</evidence>
<name>A0A0L0DTD1_THETB</name>
<dbReference type="GeneID" id="25561524"/>
<dbReference type="InterPro" id="IPR003593">
    <property type="entry name" value="AAA+_ATPase"/>
</dbReference>
<dbReference type="FunFam" id="3.40.50.300:FF:001921">
    <property type="entry name" value="AAA ATPase domain-containing protein"/>
    <property type="match status" value="1"/>
</dbReference>
<dbReference type="GO" id="GO:0016887">
    <property type="term" value="F:ATP hydrolysis activity"/>
    <property type="evidence" value="ECO:0007669"/>
    <property type="project" value="InterPro"/>
</dbReference>
<feature type="region of interest" description="Disordered" evidence="4">
    <location>
        <begin position="1209"/>
        <end position="1237"/>
    </location>
</feature>
<feature type="region of interest" description="Disordered" evidence="4">
    <location>
        <begin position="1275"/>
        <end position="1339"/>
    </location>
</feature>
<dbReference type="GO" id="GO:0051301">
    <property type="term" value="P:cell division"/>
    <property type="evidence" value="ECO:0007669"/>
    <property type="project" value="UniProtKB-KW"/>
</dbReference>
<keyword evidence="6" id="KW-0131">Cell cycle</keyword>
<feature type="region of interest" description="Disordered" evidence="4">
    <location>
        <begin position="1439"/>
        <end position="1470"/>
    </location>
</feature>
<keyword evidence="7" id="KW-1185">Reference proteome</keyword>
<evidence type="ECO:0000256" key="2">
    <source>
        <dbReference type="ARBA" id="ARBA00022840"/>
    </source>
</evidence>
<dbReference type="InterPro" id="IPR003959">
    <property type="entry name" value="ATPase_AAA_core"/>
</dbReference>
<feature type="compositionally biased region" description="Basic and acidic residues" evidence="4">
    <location>
        <begin position="1400"/>
        <end position="1415"/>
    </location>
</feature>
<dbReference type="eggNOG" id="KOG0730">
    <property type="taxonomic scope" value="Eukaryota"/>
</dbReference>
<evidence type="ECO:0000259" key="5">
    <source>
        <dbReference type="SMART" id="SM00382"/>
    </source>
</evidence>
<dbReference type="GO" id="GO:0005524">
    <property type="term" value="F:ATP binding"/>
    <property type="evidence" value="ECO:0007669"/>
    <property type="project" value="InterPro"/>
</dbReference>
<evidence type="ECO:0000256" key="1">
    <source>
        <dbReference type="ARBA" id="ARBA00022741"/>
    </source>
</evidence>
<evidence type="ECO:0000256" key="3">
    <source>
        <dbReference type="SAM" id="Coils"/>
    </source>
</evidence>
<accession>A0A0L0DTD1</accession>